<organism evidence="3 4">
    <name type="scientific">Acidocella aquatica</name>
    <dbReference type="NCBI Taxonomy" id="1922313"/>
    <lineage>
        <taxon>Bacteria</taxon>
        <taxon>Pseudomonadati</taxon>
        <taxon>Pseudomonadota</taxon>
        <taxon>Alphaproteobacteria</taxon>
        <taxon>Acetobacterales</taxon>
        <taxon>Acidocellaceae</taxon>
        <taxon>Acidocella</taxon>
    </lineage>
</organism>
<dbReference type="Proteomes" id="UP001156641">
    <property type="component" value="Unassembled WGS sequence"/>
</dbReference>
<feature type="region of interest" description="Disordered" evidence="1">
    <location>
        <begin position="110"/>
        <end position="139"/>
    </location>
</feature>
<name>A0ABQ6A3R8_9PROT</name>
<reference evidence="4" key="1">
    <citation type="journal article" date="2019" name="Int. J. Syst. Evol. Microbiol.">
        <title>The Global Catalogue of Microorganisms (GCM) 10K type strain sequencing project: providing services to taxonomists for standard genome sequencing and annotation.</title>
        <authorList>
            <consortium name="The Broad Institute Genomics Platform"/>
            <consortium name="The Broad Institute Genome Sequencing Center for Infectious Disease"/>
            <person name="Wu L."/>
            <person name="Ma J."/>
        </authorList>
    </citation>
    <scope>NUCLEOTIDE SEQUENCE [LARGE SCALE GENOMIC DNA]</scope>
    <source>
        <strain evidence="4">NBRC 112502</strain>
    </source>
</reference>
<dbReference type="Pfam" id="PF10696">
    <property type="entry name" value="DUF2501"/>
    <property type="match status" value="1"/>
</dbReference>
<feature type="signal peptide" evidence="2">
    <location>
        <begin position="1"/>
        <end position="26"/>
    </location>
</feature>
<sequence length="167" mass="16306">MRKGKISFAAGLLLAAGIFAAPQARAQISGMLQGAMGGGQNEPATPGLGGMGGMGSMGGAGMGGMGMPSLGAAPPANIAGILQYCIQNNYLGGGASQSSASSVQQSLLSKYTGSSSDPSSNSGFTSGSNGILDTGNGNSMPLGGSGLKAQLTQKICDQILQRAQSML</sequence>
<feature type="chain" id="PRO_5046299524" description="DUF2501 domain-containing protein" evidence="2">
    <location>
        <begin position="27"/>
        <end position="167"/>
    </location>
</feature>
<keyword evidence="4" id="KW-1185">Reference proteome</keyword>
<keyword evidence="2" id="KW-0732">Signal</keyword>
<proteinExistence type="predicted"/>
<evidence type="ECO:0000256" key="2">
    <source>
        <dbReference type="SAM" id="SignalP"/>
    </source>
</evidence>
<evidence type="ECO:0000313" key="3">
    <source>
        <dbReference type="EMBL" id="GLR65521.1"/>
    </source>
</evidence>
<comment type="caution">
    <text evidence="3">The sequence shown here is derived from an EMBL/GenBank/DDBJ whole genome shotgun (WGS) entry which is preliminary data.</text>
</comment>
<evidence type="ECO:0000313" key="4">
    <source>
        <dbReference type="Proteomes" id="UP001156641"/>
    </source>
</evidence>
<evidence type="ECO:0008006" key="5">
    <source>
        <dbReference type="Google" id="ProtNLM"/>
    </source>
</evidence>
<evidence type="ECO:0000256" key="1">
    <source>
        <dbReference type="SAM" id="MobiDB-lite"/>
    </source>
</evidence>
<protein>
    <recommendedName>
        <fullName evidence="5">DUF2501 domain-containing protein</fullName>
    </recommendedName>
</protein>
<accession>A0ABQ6A3R8</accession>
<feature type="compositionally biased region" description="Low complexity" evidence="1">
    <location>
        <begin position="110"/>
        <end position="130"/>
    </location>
</feature>
<dbReference type="EMBL" id="BSOS01000005">
    <property type="protein sequence ID" value="GLR65521.1"/>
    <property type="molecule type" value="Genomic_DNA"/>
</dbReference>
<dbReference type="InterPro" id="IPR019637">
    <property type="entry name" value="DUF2501"/>
</dbReference>
<gene>
    <name evidence="3" type="ORF">GCM10010909_01990</name>
</gene>
<dbReference type="RefSeq" id="WP_284256022.1">
    <property type="nucleotide sequence ID" value="NZ_BSOS01000005.1"/>
</dbReference>